<organism evidence="5 6">
    <name type="scientific">Dokdonella soli</name>
    <dbReference type="NCBI Taxonomy" id="529810"/>
    <lineage>
        <taxon>Bacteria</taxon>
        <taxon>Pseudomonadati</taxon>
        <taxon>Pseudomonadota</taxon>
        <taxon>Gammaproteobacteria</taxon>
        <taxon>Lysobacterales</taxon>
        <taxon>Rhodanobacteraceae</taxon>
        <taxon>Dokdonella</taxon>
    </lineage>
</organism>
<dbReference type="InterPro" id="IPR049522">
    <property type="entry name" value="ART-PolyVal_dom"/>
</dbReference>
<evidence type="ECO:0000313" key="5">
    <source>
        <dbReference type="EMBL" id="GAA0721233.1"/>
    </source>
</evidence>
<feature type="compositionally biased region" description="Basic and acidic residues" evidence="1">
    <location>
        <begin position="1708"/>
        <end position="1720"/>
    </location>
</feature>
<protein>
    <recommendedName>
        <fullName evidence="7">Large polyvalent protein-associated domain-containing protein</fullName>
    </recommendedName>
</protein>
<evidence type="ECO:0000259" key="3">
    <source>
        <dbReference type="Pfam" id="PF18760"/>
    </source>
</evidence>
<keyword evidence="6" id="KW-1185">Reference proteome</keyword>
<feature type="compositionally biased region" description="Basic and acidic residues" evidence="1">
    <location>
        <begin position="544"/>
        <end position="593"/>
    </location>
</feature>
<evidence type="ECO:0000313" key="6">
    <source>
        <dbReference type="Proteomes" id="UP001501523"/>
    </source>
</evidence>
<feature type="compositionally biased region" description="Basic and acidic residues" evidence="1">
    <location>
        <begin position="795"/>
        <end position="812"/>
    </location>
</feature>
<feature type="region of interest" description="Disordered" evidence="1">
    <location>
        <begin position="352"/>
        <end position="384"/>
    </location>
</feature>
<dbReference type="InterPro" id="IPR029787">
    <property type="entry name" value="Nucleotide_cyclase"/>
</dbReference>
<dbReference type="Gene3D" id="3.30.70.270">
    <property type="match status" value="1"/>
</dbReference>
<feature type="compositionally biased region" description="Basic and acidic residues" evidence="1">
    <location>
        <begin position="825"/>
        <end position="834"/>
    </location>
</feature>
<feature type="compositionally biased region" description="Polar residues" evidence="1">
    <location>
        <begin position="529"/>
        <end position="541"/>
    </location>
</feature>
<dbReference type="InterPro" id="IPR043128">
    <property type="entry name" value="Rev_trsase/Diguanyl_cyclase"/>
</dbReference>
<feature type="region of interest" description="Disordered" evidence="1">
    <location>
        <begin position="1682"/>
        <end position="1773"/>
    </location>
</feature>
<dbReference type="Pfam" id="PF00990">
    <property type="entry name" value="GGDEF"/>
    <property type="match status" value="1"/>
</dbReference>
<reference evidence="5 6" key="1">
    <citation type="journal article" date="2019" name="Int. J. Syst. Evol. Microbiol.">
        <title>The Global Catalogue of Microorganisms (GCM) 10K type strain sequencing project: providing services to taxonomists for standard genome sequencing and annotation.</title>
        <authorList>
            <consortium name="The Broad Institute Genomics Platform"/>
            <consortium name="The Broad Institute Genome Sequencing Center for Infectious Disease"/>
            <person name="Wu L."/>
            <person name="Ma J."/>
        </authorList>
    </citation>
    <scope>NUCLEOTIDE SEQUENCE [LARGE SCALE GENOMIC DNA]</scope>
    <source>
        <strain evidence="5 6">JCM 15421</strain>
    </source>
</reference>
<sequence length="2578" mass="276094">MADNPFDQFDASATSAAPVASPNPFDRFDPTTAKLTRTPAASAEPSLGRSAIDYAKDIPAGLLSGTGQLLRGVGGLAQRAVNPTLDAFNQGAGTKAALPNLLDRPADALQNASQSIVGSEDPSNQNGVGHTLIRGFATTLPAIAGAAATDGALAPVAGAALFGAQAGGQALEDQRDRIRAMPADDLAKLPGYQAKIAGGTAPDAAREQLAQEAAQAAFLPAAGVGAAFGAIPGSKPVEGAIKALSGATPTLTRNFLARAAVDAPIFGGLNAGQEAASNAGAQSVTGEQGPLLPNSLTSIAGGALPALAFGAAGALLHRRIPIPERAPAPEPLALGHEPDFIVDAQGRTVANKGDQTLGQPVPAGGPGMDQQAPNVPPPQQVAPKQLGLEPDFITDAQGRTLVNKGDRTLGQPFGGPGLDQPAPVRYPDAQPGTLADAANTIDASLPKAEASRGTLPNEAPAGPGTLASAADAIRAPESPSPSSGPAPADQDRSQASAPPQAPEAHPTVPDSAQPAPQAATDVRPDSGQESKALQEGPSANGTPAKDRLLSPDESHEQDFQSRLERVAGARHLDPETVSSLRDELHRPLPRDRTTGFYEASQLDPAAERAQQWTAETGKPAAYVEADLTNLAGLNNRLGASGADEVYRAATESMHQRLADIGAAVTPVRKGGDEVGFVVGGADASAIHEAMNQARQDVAEMAAERGLTDLPHSKADRAPGFGFHFGVAGIEPNTPLKDTFRAADRLVEYRKNGGDYEHPEPTGEAGAESPAGQPAGAAAETDAGSGERPAGVPERGAGDRAVTDRSADDRAAADRGSGSEPGAGDAEPRQPERAEAGQPGAGNDSAAAAVESPADTGRSGALPLDVDPREHPETFGLPPLPVKRGRTFGPGHFNEHWHDLLDFAALHGGLNRAAFEKQGVSADAWNTRRAQSQNQRFFGKPLFRKEGGMTPDALREAMVERGFLPPDSADGVPSSEANDAVDRVMASLNQDKKFYTERGQETQGRIAGIEHMQREQEHDERLARELGYRDAEAMHDAIAHGEALREAKESPLLVSAKRDGGTTSGSTRVDVENWTREVRAKWGDNAPPIKVWQRHADAPAEIRNAEGFGTDIEGAVHRGTIHLFADALPNKTRALQVLAHEAVGHYGVERIVGKEKWGQFVADVNALRERGHASEAMRKVFAEVDKRYPNADPTTRAAETVAVMAERGVRNALSDRIVTAVKQFLRSIGFDVKLSEADLRQLLVKSDTYLKGQKTADLRRAFVQRMAFSKGDRASGDLFGDATAREHVDAAVRAKDAELTGAGQRAVPMREGDGELFAGQRPEQALMPEAKPVSEAPAFSRVEEAGLNGAEARMPDRIAAAAKAWREKGTESPFFQRFFGASKVVDGEGKPQVVYHGTGEEFHVFDSQHAGTATEHSTTPLGHFFTEDRKLADRYAEKAADGRPADERVVDAYLAVKKPYAMTLEQAHAIDDPAQARALRAKLEREGYDGIRIKDAKTWIAFKPEQIKSAGENRGTFESNNPDIRFSRAVQKPFADQVRERLASGDARGEMLEMGRTPAVLRMLGLRDLSMRMPPSVLFKLATGKGGSRPALTERQIARLPETLDEPVAIFDSATKDKSLVVVTTQKDANGHPIVATIHPDGKQAHVEVHVLTSAYGKEGDTWAADQVAAGRLRYADKEKAPSFLGSDDALNRTVEPGSQEPQEQTLRTSDDLRNFRRDQRNAALDSSPKFSRAATADEMPVEDQPREKAAEPASPRAPGESKAQYRDRLSGQDREAIKAATTEALRQRDIGRGGLRNMWAKLERDRGTASAAFDSAREGFDKQPETDNLRSINEWETGREVKDPDARAFFNDMQQAFNQRIAKIRDLAPGALEHVIQNYFPHLWEDPTKAKSFYASVAAKRPLEGNKAFLKQRYWGTIAEGMDSGLKPISTNPVDLALAKLDQMDKFIAMREFSKELQDRHWSLKLAAGERPPEGFARVDDPAFQIAGGLQGSYAVPTLIAKDINNYLAPGLQQFGAWRNFRYAQNLLLSARLGLSAFHAGFTTTDTLVSHLDVAMRKALEGDVGGALGMLGKAIVSPIHSPIEGMKLLKQFYGEAAADPNTAAILSALQQGGARGRMHATDINNSWDTLRKSIRMGDMKGTALNALPGLLEGAMRPIAHYLVPAQKMAARALLAKFELDRVAQQLGKQKGDYAGIVQAMNPDALRQIMGKVVDQVDDRLGQMAYDNLFWNRTVKDIAQASIQSVGWNVGTGNVIFGGLKDAQRLFDPEKLVAPLDKAGTITDATMARVTGRLSYLIALNAGIGALGAATQYLLTGQAPAELKDYFFPKTGRQNPDGSEERISFPSYVKDEFGFATHPVTTIEHKLHPSFSMIAELLNNKDFYGTEIVNPDDPWTKAAGQVADYLGRSVEPYAFQNRAHIEQAGGGLAQQALPFVGITPAPSDINRSTFQAFVSDKAHDKMPSGARTPEESDRLQRVYAAEDALRAGKQPDTTDMSAADITQARKGARKDPYVTKFQRLSLEDKLRAYDQATPAERQKYQLAEHIKNTAHAIDQLPEDERQGVRQHLQQVRSGASPAP</sequence>
<feature type="compositionally biased region" description="Basic and acidic residues" evidence="1">
    <location>
        <begin position="751"/>
        <end position="760"/>
    </location>
</feature>
<feature type="region of interest" description="Disordered" evidence="1">
    <location>
        <begin position="751"/>
        <end position="882"/>
    </location>
</feature>
<evidence type="ECO:0000256" key="1">
    <source>
        <dbReference type="SAM" id="MobiDB-lite"/>
    </source>
</evidence>
<feature type="region of interest" description="Disordered" evidence="1">
    <location>
        <begin position="1"/>
        <end position="46"/>
    </location>
</feature>
<dbReference type="Proteomes" id="UP001501523">
    <property type="component" value="Unassembled WGS sequence"/>
</dbReference>
<feature type="domain" description="GGDEF" evidence="2">
    <location>
        <begin position="591"/>
        <end position="753"/>
    </location>
</feature>
<dbReference type="Pfam" id="PF18760">
    <property type="entry name" value="ART-PolyVal"/>
    <property type="match status" value="1"/>
</dbReference>
<comment type="caution">
    <text evidence="5">The sequence shown here is derived from an EMBL/GenBank/DDBJ whole genome shotgun (WGS) entry which is preliminary data.</text>
</comment>
<proteinExistence type="predicted"/>
<gene>
    <name evidence="5" type="ORF">GCM10009105_31360</name>
</gene>
<dbReference type="Pfam" id="PF18819">
    <property type="entry name" value="MuF_C"/>
    <property type="match status" value="1"/>
</dbReference>
<evidence type="ECO:0000259" key="2">
    <source>
        <dbReference type="Pfam" id="PF00990"/>
    </source>
</evidence>
<feature type="region of interest" description="Disordered" evidence="1">
    <location>
        <begin position="403"/>
        <end position="433"/>
    </location>
</feature>
<feature type="region of interest" description="Disordered" evidence="1">
    <location>
        <begin position="473"/>
        <end position="606"/>
    </location>
</feature>
<evidence type="ECO:0008006" key="7">
    <source>
        <dbReference type="Google" id="ProtNLM"/>
    </source>
</evidence>
<feature type="domain" description="ART-PolyVal-like" evidence="3">
    <location>
        <begin position="1385"/>
        <end position="1516"/>
    </location>
</feature>
<feature type="compositionally biased region" description="Low complexity" evidence="1">
    <location>
        <begin position="11"/>
        <end position="24"/>
    </location>
</feature>
<accession>A0ABN1IUH3</accession>
<feature type="region of interest" description="Disordered" evidence="1">
    <location>
        <begin position="2556"/>
        <end position="2578"/>
    </location>
</feature>
<name>A0ABN1IUH3_9GAMM</name>
<dbReference type="InterPro" id="IPR000160">
    <property type="entry name" value="GGDEF_dom"/>
</dbReference>
<feature type="compositionally biased region" description="Basic and acidic residues" evidence="1">
    <location>
        <begin position="1763"/>
        <end position="1773"/>
    </location>
</feature>
<dbReference type="SUPFAM" id="SSF55073">
    <property type="entry name" value="Nucleotide cyclase"/>
    <property type="match status" value="1"/>
</dbReference>
<dbReference type="RefSeq" id="WP_343792821.1">
    <property type="nucleotide sequence ID" value="NZ_BAAAEU010000024.1"/>
</dbReference>
<evidence type="ECO:0000259" key="4">
    <source>
        <dbReference type="Pfam" id="PF18819"/>
    </source>
</evidence>
<dbReference type="InterPro" id="IPR041131">
    <property type="entry name" value="MuF_C"/>
</dbReference>
<feature type="compositionally biased region" description="Low complexity" evidence="1">
    <location>
        <begin position="485"/>
        <end position="498"/>
    </location>
</feature>
<dbReference type="EMBL" id="BAAAEU010000024">
    <property type="protein sequence ID" value="GAA0721233.1"/>
    <property type="molecule type" value="Genomic_DNA"/>
</dbReference>
<feature type="domain" description="Phage MuF C-terminal" evidence="4">
    <location>
        <begin position="1587"/>
        <end position="1681"/>
    </location>
</feature>